<reference evidence="1" key="2">
    <citation type="submission" date="2025-03" db="EMBL/GenBank/DDBJ databases">
        <authorList>
            <consortium name="ELIXIR-Norway"/>
            <consortium name="Elixir Norway"/>
        </authorList>
    </citation>
    <scope>NUCLEOTIDE SEQUENCE</scope>
</reference>
<evidence type="ECO:0000313" key="2">
    <source>
        <dbReference type="Proteomes" id="UP001162501"/>
    </source>
</evidence>
<dbReference type="EMBL" id="OX596087">
    <property type="protein sequence ID" value="CAN0438793.1"/>
    <property type="molecule type" value="Genomic_DNA"/>
</dbReference>
<evidence type="ECO:0000313" key="1">
    <source>
        <dbReference type="EMBL" id="CAN0438793.1"/>
    </source>
</evidence>
<reference evidence="1" key="1">
    <citation type="submission" date="2023-05" db="EMBL/GenBank/DDBJ databases">
        <authorList>
            <consortium name="ELIXIR-Norway"/>
        </authorList>
    </citation>
    <scope>NUCLEOTIDE SEQUENCE</scope>
</reference>
<protein>
    <submittedName>
        <fullName evidence="1">Uncharacterized protein</fullName>
    </submittedName>
</protein>
<sequence length="188" mass="21317">MWLVRAGSGRLSEAPDALSSALGGQMAKEPAALFLQLHSLGLSPFKCIRMRTESQLSFVAVFWGLGFNIRPHHAVDQPKHWLCLRRVPPWPVTGGITGHVGPKVGSELNTLTLLYPQHLEMYLAHNRTQQILVKLKSKWEKKSDMTEQLTLLLLLRKSSKRSENSHLGEFIGFQPQEREWLQRSTILC</sequence>
<accession>A0AC59ZJ11</accession>
<proteinExistence type="predicted"/>
<organism evidence="1 2">
    <name type="scientific">Rangifer tarandus platyrhynchus</name>
    <name type="common">Svalbard reindeer</name>
    <dbReference type="NCBI Taxonomy" id="3082113"/>
    <lineage>
        <taxon>Eukaryota</taxon>
        <taxon>Metazoa</taxon>
        <taxon>Chordata</taxon>
        <taxon>Craniata</taxon>
        <taxon>Vertebrata</taxon>
        <taxon>Euteleostomi</taxon>
        <taxon>Mammalia</taxon>
        <taxon>Eutheria</taxon>
        <taxon>Laurasiatheria</taxon>
        <taxon>Artiodactyla</taxon>
        <taxon>Ruminantia</taxon>
        <taxon>Pecora</taxon>
        <taxon>Cervidae</taxon>
        <taxon>Odocoileinae</taxon>
        <taxon>Rangifer</taxon>
    </lineage>
</organism>
<name>A0AC59ZJ11_RANTA</name>
<dbReference type="Proteomes" id="UP001162501">
    <property type="component" value="Chromosome 3"/>
</dbReference>
<gene>
    <name evidence="1" type="ORF">MRATA1EN22A_LOCUS19029</name>
</gene>